<evidence type="ECO:0000256" key="2">
    <source>
        <dbReference type="SAM" id="MobiDB-lite"/>
    </source>
</evidence>
<dbReference type="InterPro" id="IPR036595">
    <property type="entry name" value="A-macroglobulin_rcpt-bd_sf"/>
</dbReference>
<feature type="compositionally biased region" description="Basic and acidic residues" evidence="2">
    <location>
        <begin position="1460"/>
        <end position="1473"/>
    </location>
</feature>
<feature type="region of interest" description="Disordered" evidence="2">
    <location>
        <begin position="1460"/>
        <end position="1500"/>
    </location>
</feature>
<feature type="region of interest" description="Disordered" evidence="2">
    <location>
        <begin position="1575"/>
        <end position="1623"/>
    </location>
</feature>
<feature type="compositionally biased region" description="Basic and acidic residues" evidence="2">
    <location>
        <begin position="1579"/>
        <end position="1593"/>
    </location>
</feature>
<evidence type="ECO:0000256" key="1">
    <source>
        <dbReference type="ARBA" id="ARBA00023157"/>
    </source>
</evidence>
<dbReference type="Gene3D" id="2.60.40.10">
    <property type="entry name" value="Immunoglobulins"/>
    <property type="match status" value="1"/>
</dbReference>
<dbReference type="OrthoDB" id="9998011at2759"/>
<dbReference type="Gene3D" id="2.20.130.20">
    <property type="match status" value="1"/>
</dbReference>
<sequence>MPVYLQIEEVWLEGPSGAWEGTRVTQWTRVRTRLGLAQLQYQLDELAPSGKWTLRAKLGDGSQGTAVFWVGNYELPPFQLSVRHAPRVLRTSDRLVWTVCVRYPWSEAVEGMLVIRLRGAGGGSVGIRTAVQLKAPKACHRHATAAKRVGLDGPNPPDVVVADFSFQEDGTRIWQNTTVVSQVVDKPISLEFLTKHRAVISAKLPFKLKVKATRWDDKPAADTLVRVCRYPWSETNEDRQESQKEQRAGDSLCAEGATDAAGVASLFFAASDYSAPFYRFEASLSNDSTISAAPLALPVRHSGGVHAALGPLRAESRQARTYVPLYLHANITTPFTVHFVVVTRGGIIQRWGATTQCPSFNSADQVRVTARNSICNTSLQHDVVMAQRDSNEGPDKYTRSINGPLSDNKVDSKDYETQKDSDVLNTTELSDSLLDRHQLRVMLPIKMSHQMCPDSHLIAYFYYNGELVSASKHFEMNECFANKVEATWVNRHAQPGSTVALKISTPGPALCALTVLDSAAKWAQPPPTVKEQLMGGLRKLIDSHRNLTEYDAAGECFLNVDSPEIPTSSIELTSTWLAAAGLRLIGGETSNPSRCKPSPPASLVTDEATVPRSDFSEAWLWRLLAVSSSGTGVATARAPDSISRFEASAVCLSRNGLAVSTPAVLQVFREFFIHADSPKRLRRGDSSIIRYRIFNYLYQPLSIQIQILTDPNVEGPKELVETACVNSRSSIARSAEIRARVAAPARVSIRAKAVSDGNCGNVTSGKTGVSDEVILRIAVDPEGIPIQDQRSTLLCGNDNGGLSEVVWEFSPVLSAPGTETLTVWAVSDVTGPLLADADSLLMIPRGCGEQNMAQLATNLLALEQLEPTSIAAITAREHVARGFTRQLQYVHPSGGFSAFGPSDAVSSTWLTAFAVRHLRRAHQFLWPNLQVPSAIIRAERWLLSQQMENGCFRNEGQVFHRELRGGLNDDGEVASVALTAYVITSLIESTSPLPYRVIQSTLSCLRAFPPLKAKTHTRVYAQALLTYAYMRLRVYEEELMRSNEASMLRRNVWDIEQDEGTRQLLELLKLARRSEGYVWWEANSLSTSIEATAYALLALYSAPAKLSNYGPRDAPAAARWLAAHRGPGGGFVSTQDTLVALEALTAWSSNTSNATLNVTASVGQEAHSAVLRPGVKIPDVMKLKPGDTLTVTLEGAGCALVQATRAYNSLAPESTFQDKPLSVQVSVHTDGPFNCDINGTSCFCAAVVEACVMWSGTFPEMALLEVHLPGGFGADAQLLYSQLNKQDSLLRRIEVTASSSRASLYLGSRDGSAVRARAGHACWELHAAGPRAHTKPAYVRVQDYYVPTHNDTQVYTIPEDCPARIAQESNQYSATDNLFTKARALDSDDIIITQDFSFEDIPEGIPLEDPLFDNLTKKEKDKISIGVNDDIGNLEKLIEDSKTATPPAQEQKELELVVDETKGNEMPEEKESESMQAQETKGEIAVEEAPANEKEKDESKFDTRNNIVHEIDSLNNVAHKLFNETQAKYDFTFLDRKNIYSDDQEDSDLNVYHNNYDPSHQNHNLNTDNAVENLPTIPEEERSKESEVKRSFTDEEMVSQPVNAEVEKTKPETKSEAKSETHLKLKDQEPAENPILTDFHVIDSDKDLEVPSGVEGPVPTVVLPPPDFIPPLLASASDSRKLQYKHMNTYTHAPSDRGPYSDVVFQPQHYINQPIPRVDTRRLNRIPSEPGMFGIEGPVSDIIIPPLKFNLPPPLINANFRNQHPLYRSNQAPSTYEGPISTIVLPPQPFQPRLADGDLRSLQSIYTAHGPYYYFKEDDNMMSKKLFIPVG</sequence>
<name>A0A7E5WD90_TRINI</name>
<feature type="compositionally biased region" description="Basic and acidic residues" evidence="2">
    <location>
        <begin position="1605"/>
        <end position="1623"/>
    </location>
</feature>
<dbReference type="InterPro" id="IPR019742">
    <property type="entry name" value="MacrogloblnA2_CS"/>
</dbReference>
<dbReference type="GO" id="GO:0004866">
    <property type="term" value="F:endopeptidase inhibitor activity"/>
    <property type="evidence" value="ECO:0007669"/>
    <property type="project" value="InterPro"/>
</dbReference>
<feature type="compositionally biased region" description="Basic and acidic residues" evidence="2">
    <location>
        <begin position="408"/>
        <end position="421"/>
    </location>
</feature>
<dbReference type="SUPFAM" id="SSF48239">
    <property type="entry name" value="Terpenoid cyclases/Protein prenyltransferases"/>
    <property type="match status" value="1"/>
</dbReference>
<dbReference type="SUPFAM" id="SSF49410">
    <property type="entry name" value="Alpha-macroglobulin receptor domain"/>
    <property type="match status" value="1"/>
</dbReference>
<dbReference type="Pfam" id="PF07703">
    <property type="entry name" value="A2M_BRD"/>
    <property type="match status" value="1"/>
</dbReference>
<dbReference type="SMART" id="SM01360">
    <property type="entry name" value="A2M"/>
    <property type="match status" value="1"/>
</dbReference>
<evidence type="ECO:0000313" key="7">
    <source>
        <dbReference type="RefSeq" id="XP_026738146.1"/>
    </source>
</evidence>
<reference evidence="7" key="1">
    <citation type="submission" date="2025-08" db="UniProtKB">
        <authorList>
            <consortium name="RefSeq"/>
        </authorList>
    </citation>
    <scope>IDENTIFICATION</scope>
</reference>
<dbReference type="InterPro" id="IPR008930">
    <property type="entry name" value="Terpenoid_cyclase/PrenylTrfase"/>
</dbReference>
<evidence type="ECO:0000313" key="6">
    <source>
        <dbReference type="Proteomes" id="UP000322000"/>
    </source>
</evidence>
<feature type="compositionally biased region" description="Basic and acidic residues" evidence="2">
    <location>
        <begin position="389"/>
        <end position="398"/>
    </location>
</feature>
<dbReference type="InterPro" id="IPR047565">
    <property type="entry name" value="Alpha-macroglob_thiol-ester_cl"/>
</dbReference>
<dbReference type="Gene3D" id="2.60.40.690">
    <property type="entry name" value="Alpha-macroglobulin, receptor-binding domain"/>
    <property type="match status" value="1"/>
</dbReference>
<proteinExistence type="predicted"/>
<protein>
    <submittedName>
        <fullName evidence="7">Uncharacterized protein LOC113501259</fullName>
    </submittedName>
</protein>
<dbReference type="Gene3D" id="1.50.10.20">
    <property type="match status" value="1"/>
</dbReference>
<dbReference type="Pfam" id="PF00207">
    <property type="entry name" value="A2M"/>
    <property type="match status" value="1"/>
</dbReference>
<evidence type="ECO:0000259" key="3">
    <source>
        <dbReference type="SMART" id="SM01359"/>
    </source>
</evidence>
<dbReference type="InterPro" id="IPR050473">
    <property type="entry name" value="A2M/Complement_sys"/>
</dbReference>
<dbReference type="InterPro" id="IPR011626">
    <property type="entry name" value="Alpha-macroglobulin_TED"/>
</dbReference>
<feature type="domain" description="Alpha-macroglobulin receptor-binding" evidence="5">
    <location>
        <begin position="1259"/>
        <end position="1355"/>
    </location>
</feature>
<feature type="domain" description="Alpha-2-macroglobulin" evidence="4">
    <location>
        <begin position="618"/>
        <end position="707"/>
    </location>
</feature>
<dbReference type="RefSeq" id="XP_026738146.1">
    <property type="nucleotide sequence ID" value="XM_026882345.1"/>
</dbReference>
<dbReference type="InterPro" id="IPR011625">
    <property type="entry name" value="A2M_N_BRD"/>
</dbReference>
<accession>A0A7E5WD90</accession>
<dbReference type="Gene3D" id="2.60.40.1930">
    <property type="match status" value="1"/>
</dbReference>
<dbReference type="Pfam" id="PF07677">
    <property type="entry name" value="A2M_recep"/>
    <property type="match status" value="1"/>
</dbReference>
<dbReference type="Proteomes" id="UP000322000">
    <property type="component" value="Chromosome 2"/>
</dbReference>
<dbReference type="InParanoid" id="A0A7E5WD90"/>
<feature type="domain" description="Alpha-2-macroglobulin bait region" evidence="3">
    <location>
        <begin position="384"/>
        <end position="523"/>
    </location>
</feature>
<dbReference type="PANTHER" id="PTHR11412">
    <property type="entry name" value="MACROGLOBULIN / COMPLEMENT"/>
    <property type="match status" value="1"/>
</dbReference>
<evidence type="ECO:0000259" key="5">
    <source>
        <dbReference type="SMART" id="SM01361"/>
    </source>
</evidence>
<organism evidence="6 7">
    <name type="scientific">Trichoplusia ni</name>
    <name type="common">Cabbage looper</name>
    <dbReference type="NCBI Taxonomy" id="7111"/>
    <lineage>
        <taxon>Eukaryota</taxon>
        <taxon>Metazoa</taxon>
        <taxon>Ecdysozoa</taxon>
        <taxon>Arthropoda</taxon>
        <taxon>Hexapoda</taxon>
        <taxon>Insecta</taxon>
        <taxon>Pterygota</taxon>
        <taxon>Neoptera</taxon>
        <taxon>Endopterygota</taxon>
        <taxon>Lepidoptera</taxon>
        <taxon>Glossata</taxon>
        <taxon>Ditrysia</taxon>
        <taxon>Noctuoidea</taxon>
        <taxon>Noctuidae</taxon>
        <taxon>Plusiinae</taxon>
        <taxon>Trichoplusia</taxon>
    </lineage>
</organism>
<dbReference type="SMART" id="SM01419">
    <property type="entry name" value="Thiol-ester_cl"/>
    <property type="match status" value="1"/>
</dbReference>
<feature type="compositionally biased region" description="Basic and acidic residues" evidence="2">
    <location>
        <begin position="1491"/>
        <end position="1500"/>
    </location>
</feature>
<keyword evidence="6" id="KW-1185">Reference proteome</keyword>
<evidence type="ECO:0000259" key="4">
    <source>
        <dbReference type="SMART" id="SM01360"/>
    </source>
</evidence>
<dbReference type="GeneID" id="113501259"/>
<dbReference type="KEGG" id="tnl:113501259"/>
<dbReference type="SMART" id="SM01359">
    <property type="entry name" value="A2M_N_2"/>
    <property type="match status" value="1"/>
</dbReference>
<dbReference type="PANTHER" id="PTHR11412:SF171">
    <property type="entry name" value="PREGNANCY ZONE PROTEIN-LIKE PROTEIN"/>
    <property type="match status" value="1"/>
</dbReference>
<dbReference type="GO" id="GO:0005615">
    <property type="term" value="C:extracellular space"/>
    <property type="evidence" value="ECO:0007669"/>
    <property type="project" value="InterPro"/>
</dbReference>
<dbReference type="InterPro" id="IPR009048">
    <property type="entry name" value="A-macroglobulin_rcpt-bd"/>
</dbReference>
<dbReference type="SMART" id="SM01361">
    <property type="entry name" value="A2M_recep"/>
    <property type="match status" value="1"/>
</dbReference>
<dbReference type="Pfam" id="PF07678">
    <property type="entry name" value="TED_complement"/>
    <property type="match status" value="1"/>
</dbReference>
<dbReference type="InterPro" id="IPR001599">
    <property type="entry name" value="Macroglobln_a2"/>
</dbReference>
<dbReference type="PROSITE" id="PS00477">
    <property type="entry name" value="ALPHA_2_MACROGLOBULIN"/>
    <property type="match status" value="1"/>
</dbReference>
<feature type="region of interest" description="Disordered" evidence="2">
    <location>
        <begin position="388"/>
        <end position="421"/>
    </location>
</feature>
<keyword evidence="1" id="KW-1015">Disulfide bond</keyword>
<gene>
    <name evidence="7" type="primary">LOC113501259</name>
</gene>
<dbReference type="InterPro" id="IPR013783">
    <property type="entry name" value="Ig-like_fold"/>
</dbReference>